<organism evidence="4 5">
    <name type="scientific">Branchiostoma belcheri</name>
    <name type="common">Amphioxus</name>
    <dbReference type="NCBI Taxonomy" id="7741"/>
    <lineage>
        <taxon>Eukaryota</taxon>
        <taxon>Metazoa</taxon>
        <taxon>Chordata</taxon>
        <taxon>Cephalochordata</taxon>
        <taxon>Leptocardii</taxon>
        <taxon>Amphioxiformes</taxon>
        <taxon>Branchiostomatidae</taxon>
        <taxon>Branchiostoma</taxon>
    </lineage>
</organism>
<feature type="domain" description="Band 7" evidence="3">
    <location>
        <begin position="43"/>
        <end position="261"/>
    </location>
</feature>
<keyword evidence="1" id="KW-0175">Coiled coil</keyword>
<evidence type="ECO:0000313" key="6">
    <source>
        <dbReference type="RefSeq" id="XP_019614279.1"/>
    </source>
</evidence>
<proteinExistence type="predicted"/>
<dbReference type="Proteomes" id="UP000515135">
    <property type="component" value="Unplaced"/>
</dbReference>
<keyword evidence="2" id="KW-0472">Membrane</keyword>
<name>A0A6P4XQA4_BRABE</name>
<sequence>MGDQSKWAYIIGIPFGIIALLVVILIPLSFSDLQYYQYGFLKRKSTGTVSLDWVYSSGRHFVGPDYEFKVFKADAHFEELTNIAIFSFDKLEIQVTCRFQYFLRKDDMPLLHETYDRFYHPVIRTSAIDAIKGTAPQFNTRQYIGERKLVEDTLRDAVKLRLGGICCKKDCVDLTEDSFLDLEKAPVDPTAEGCVEGCKPYSNCTKEDKGLFVDVKYFQIGRVLIPSDVQDRFLLSLTQLLDAEQEQYLQDATIVRKQTEAEVEQIENEAREISQNGTAQSSLITSRANAQAVAVVEDARNSGLSLIYNRLNLSSEDHKASFNYLRTLRDHESVHMSVNYNTLISGLTATGGG</sequence>
<feature type="transmembrane region" description="Helical" evidence="2">
    <location>
        <begin position="7"/>
        <end position="30"/>
    </location>
</feature>
<evidence type="ECO:0000313" key="5">
    <source>
        <dbReference type="RefSeq" id="XP_019614278.1"/>
    </source>
</evidence>
<evidence type="ECO:0000256" key="2">
    <source>
        <dbReference type="SAM" id="Phobius"/>
    </source>
</evidence>
<keyword evidence="2" id="KW-1133">Transmembrane helix</keyword>
<keyword evidence="2" id="KW-0812">Transmembrane</keyword>
<protein>
    <submittedName>
        <fullName evidence="5">Uncharacterized protein LOC109462197 isoform X1</fullName>
    </submittedName>
    <submittedName>
        <fullName evidence="6">Uncharacterized protein LOC109462197 isoform X2</fullName>
    </submittedName>
</protein>
<evidence type="ECO:0000256" key="1">
    <source>
        <dbReference type="SAM" id="Coils"/>
    </source>
</evidence>
<accession>A0A6P4XQA4</accession>
<dbReference type="AlphaFoldDB" id="A0A6P4XQA4"/>
<keyword evidence="4" id="KW-1185">Reference proteome</keyword>
<gene>
    <name evidence="5 6" type="primary">LOC109462197</name>
</gene>
<dbReference type="Pfam" id="PF01145">
    <property type="entry name" value="Band_7"/>
    <property type="match status" value="1"/>
</dbReference>
<dbReference type="InterPro" id="IPR001107">
    <property type="entry name" value="Band_7"/>
</dbReference>
<dbReference type="RefSeq" id="XP_019614279.1">
    <property type="nucleotide sequence ID" value="XM_019758720.1"/>
</dbReference>
<evidence type="ECO:0000313" key="4">
    <source>
        <dbReference type="Proteomes" id="UP000515135"/>
    </source>
</evidence>
<feature type="coiled-coil region" evidence="1">
    <location>
        <begin position="249"/>
        <end position="276"/>
    </location>
</feature>
<dbReference type="RefSeq" id="XP_019614278.1">
    <property type="nucleotide sequence ID" value="XM_019758719.1"/>
</dbReference>
<dbReference type="GeneID" id="109462197"/>
<evidence type="ECO:0000259" key="3">
    <source>
        <dbReference type="Pfam" id="PF01145"/>
    </source>
</evidence>
<reference evidence="5 6" key="1">
    <citation type="submission" date="2025-04" db="UniProtKB">
        <authorList>
            <consortium name="RefSeq"/>
        </authorList>
    </citation>
    <scope>IDENTIFICATION</scope>
    <source>
        <tissue evidence="5 6">Gonad</tissue>
    </source>
</reference>
<dbReference type="KEGG" id="bbel:109462197"/>